<dbReference type="Proteomes" id="UP001054857">
    <property type="component" value="Unassembled WGS sequence"/>
</dbReference>
<dbReference type="InterPro" id="IPR043504">
    <property type="entry name" value="Peptidase_S1_PA_chymotrypsin"/>
</dbReference>
<dbReference type="Pfam" id="PF13365">
    <property type="entry name" value="Trypsin_2"/>
    <property type="match status" value="1"/>
</dbReference>
<dbReference type="SUPFAM" id="SSF50494">
    <property type="entry name" value="Trypsin-like serine proteases"/>
    <property type="match status" value="1"/>
</dbReference>
<name>A0AAD3HS65_9CHLO</name>
<dbReference type="InterPro" id="IPR009003">
    <property type="entry name" value="Peptidase_S1_PA"/>
</dbReference>
<comment type="caution">
    <text evidence="1">The sequence shown here is derived from an EMBL/GenBank/DDBJ whole genome shotgun (WGS) entry which is preliminary data.</text>
</comment>
<organism evidence="1 2">
    <name type="scientific">Astrephomene gubernaculifera</name>
    <dbReference type="NCBI Taxonomy" id="47775"/>
    <lineage>
        <taxon>Eukaryota</taxon>
        <taxon>Viridiplantae</taxon>
        <taxon>Chlorophyta</taxon>
        <taxon>core chlorophytes</taxon>
        <taxon>Chlorophyceae</taxon>
        <taxon>CS clade</taxon>
        <taxon>Chlamydomonadales</taxon>
        <taxon>Astrephomenaceae</taxon>
        <taxon>Astrephomene</taxon>
    </lineage>
</organism>
<dbReference type="EMBL" id="BMAR01000043">
    <property type="protein sequence ID" value="GFR50961.1"/>
    <property type="molecule type" value="Genomic_DNA"/>
</dbReference>
<proteinExistence type="predicted"/>
<sequence>MDPYNKLRGSMGFPVDFEVGQAINKYNEAKLKAIYQGCNNYVVKLVCSGGGTTKGFFNGFFYSDSNLILSSGHISGFGGADKYEALFFHGTALAKRCELKLLHLGSFVGQATSSAGIPFNVYNPDVAVLECPDVPPHPPRPFAEVVSPGASVCVVGFKGVDEPQLSISDGIVSYSGMDTMHITAHVDDRYSGSPVLSTQGYVVGMVKAGLGTTIKQVEVVSAQTIHSFLVSKGLPGFKG</sequence>
<protein>
    <submittedName>
        <fullName evidence="1">Uncharacterized protein</fullName>
    </submittedName>
</protein>
<evidence type="ECO:0000313" key="1">
    <source>
        <dbReference type="EMBL" id="GFR50961.1"/>
    </source>
</evidence>
<dbReference type="AlphaFoldDB" id="A0AAD3HS65"/>
<accession>A0AAD3HS65</accession>
<gene>
    <name evidence="1" type="ORF">Agub_g13281</name>
</gene>
<reference evidence="1 2" key="1">
    <citation type="journal article" date="2021" name="Sci. Rep.">
        <title>Genome sequencing of the multicellular alga Astrephomene provides insights into convergent evolution of germ-soma differentiation.</title>
        <authorList>
            <person name="Yamashita S."/>
            <person name="Yamamoto K."/>
            <person name="Matsuzaki R."/>
            <person name="Suzuki S."/>
            <person name="Yamaguchi H."/>
            <person name="Hirooka S."/>
            <person name="Minakuchi Y."/>
            <person name="Miyagishima S."/>
            <person name="Kawachi M."/>
            <person name="Toyoda A."/>
            <person name="Nozaki H."/>
        </authorList>
    </citation>
    <scope>NUCLEOTIDE SEQUENCE [LARGE SCALE GENOMIC DNA]</scope>
    <source>
        <strain evidence="1 2">NIES-4017</strain>
    </source>
</reference>
<evidence type="ECO:0000313" key="2">
    <source>
        <dbReference type="Proteomes" id="UP001054857"/>
    </source>
</evidence>
<keyword evidence="2" id="KW-1185">Reference proteome</keyword>
<dbReference type="Gene3D" id="2.40.10.10">
    <property type="entry name" value="Trypsin-like serine proteases"/>
    <property type="match status" value="1"/>
</dbReference>